<accession>A0A8B8UC37</accession>
<protein>
    <submittedName>
        <fullName evidence="3">Uncharacterized protein LOC116668466</fullName>
    </submittedName>
</protein>
<gene>
    <name evidence="3" type="primary">LOC116668466</name>
</gene>
<feature type="region of interest" description="Disordered" evidence="1">
    <location>
        <begin position="1"/>
        <end position="24"/>
    </location>
</feature>
<evidence type="ECO:0000313" key="3">
    <source>
        <dbReference type="RefSeq" id="XP_032351898.1"/>
    </source>
</evidence>
<dbReference type="GeneID" id="116668466"/>
<dbReference type="AlphaFoldDB" id="A0A8B8UC37"/>
<sequence>MSMRSGGDEARSRSRSRRDTAVLVERERDRDSRRRFRLLSRDLERFRTRSLSRDRDRDRLRFLLCLLLLVCLERDELRLRDRPILPGDAVTNRWPRAPHVPGYPRLRLRMRADRPVEARGKKAVSQLTFYRSLRPKTATKAASNDKAATPGVAKMAAAAAPAAPPTMPRAERAVARAPPPTLIAEGEASASERARLLPPAPPQPDAREPELFASAFELSSPLLSECNLHKGKNFHLCCSPLYPQHPGQRC</sequence>
<name>A0A8B8UC37_CAMFR</name>
<dbReference type="RefSeq" id="XP_032351898.1">
    <property type="nucleotide sequence ID" value="XM_032496007.1"/>
</dbReference>
<dbReference type="KEGG" id="cfr:116668466"/>
<organism evidence="2 3">
    <name type="scientific">Camelus ferus</name>
    <name type="common">Wild bactrian camel</name>
    <name type="synonym">Camelus bactrianus ferus</name>
    <dbReference type="NCBI Taxonomy" id="419612"/>
    <lineage>
        <taxon>Eukaryota</taxon>
        <taxon>Metazoa</taxon>
        <taxon>Chordata</taxon>
        <taxon>Craniata</taxon>
        <taxon>Vertebrata</taxon>
        <taxon>Euteleostomi</taxon>
        <taxon>Mammalia</taxon>
        <taxon>Eutheria</taxon>
        <taxon>Laurasiatheria</taxon>
        <taxon>Artiodactyla</taxon>
        <taxon>Tylopoda</taxon>
        <taxon>Camelidae</taxon>
        <taxon>Camelus</taxon>
    </lineage>
</organism>
<evidence type="ECO:0000256" key="1">
    <source>
        <dbReference type="SAM" id="MobiDB-lite"/>
    </source>
</evidence>
<keyword evidence="2" id="KW-1185">Reference proteome</keyword>
<evidence type="ECO:0000313" key="2">
    <source>
        <dbReference type="Proteomes" id="UP000694856"/>
    </source>
</evidence>
<dbReference type="Proteomes" id="UP000694856">
    <property type="component" value="Chromosome 14"/>
</dbReference>
<proteinExistence type="predicted"/>
<reference evidence="3" key="1">
    <citation type="submission" date="2025-08" db="UniProtKB">
        <authorList>
            <consortium name="RefSeq"/>
        </authorList>
    </citation>
    <scope>IDENTIFICATION</scope>
    <source>
        <tissue evidence="3">Ear skin</tissue>
    </source>
</reference>